<dbReference type="SUPFAM" id="SSF56228">
    <property type="entry name" value="Aldehyde ferredoxin oxidoreductase, N-terminal domain"/>
    <property type="match status" value="1"/>
</dbReference>
<dbReference type="InterPro" id="IPR013985">
    <property type="entry name" value="Ald_Fedxn_OxRdtase_dom3"/>
</dbReference>
<evidence type="ECO:0000313" key="10">
    <source>
        <dbReference type="EMBL" id="TES85316.1"/>
    </source>
</evidence>
<dbReference type="InterPro" id="IPR036503">
    <property type="entry name" value="Ald_Fedxn_OxRdtase_N_sf"/>
</dbReference>
<dbReference type="SUPFAM" id="SSF48310">
    <property type="entry name" value="Aldehyde ferredoxin oxidoreductase, C-terminal domains"/>
    <property type="match status" value="1"/>
</dbReference>
<dbReference type="EMBL" id="SOKU01000231">
    <property type="protein sequence ID" value="TES85316.1"/>
    <property type="molecule type" value="Genomic_DNA"/>
</dbReference>
<dbReference type="InterPro" id="IPR001203">
    <property type="entry name" value="OxRdtase_Ald_Fedxn_C"/>
</dbReference>
<reference evidence="10 11" key="1">
    <citation type="submission" date="2019-03" db="EMBL/GenBank/DDBJ databases">
        <title>Metabolic potential of uncultured bacteria and archaea associated with petroleum seepage in deep-sea sediments.</title>
        <authorList>
            <person name="Dong X."/>
            <person name="Hubert C."/>
        </authorList>
    </citation>
    <scope>NUCLEOTIDE SEQUENCE [LARGE SCALE GENOMIC DNA]</scope>
    <source>
        <strain evidence="10">E44_bin92</strain>
    </source>
</reference>
<evidence type="ECO:0000256" key="7">
    <source>
        <dbReference type="ARBA" id="ARBA00023014"/>
    </source>
</evidence>
<comment type="similarity">
    <text evidence="2">Belongs to the AOR/FOR family.</text>
</comment>
<evidence type="ECO:0000256" key="6">
    <source>
        <dbReference type="ARBA" id="ARBA00023004"/>
    </source>
</evidence>
<keyword evidence="4" id="KW-0479">Metal-binding</keyword>
<evidence type="ECO:0000259" key="9">
    <source>
        <dbReference type="SMART" id="SM00790"/>
    </source>
</evidence>
<gene>
    <name evidence="10" type="ORF">E3J95_04690</name>
</gene>
<dbReference type="InterPro" id="IPR013984">
    <property type="entry name" value="Ald_Fedxn_OxRdtase_dom2"/>
</dbReference>
<evidence type="ECO:0000313" key="11">
    <source>
        <dbReference type="Proteomes" id="UP000320781"/>
    </source>
</evidence>
<dbReference type="Gene3D" id="3.60.9.10">
    <property type="entry name" value="Aldehyde ferredoxin oxidoreductase, N-terminal domain"/>
    <property type="match status" value="1"/>
</dbReference>
<keyword evidence="6" id="KW-0408">Iron</keyword>
<dbReference type="SMART" id="SM00790">
    <property type="entry name" value="AFOR_N"/>
    <property type="match status" value="1"/>
</dbReference>
<comment type="cofactor">
    <cofactor evidence="1">
        <name>[4Fe-4S] cluster</name>
        <dbReference type="ChEBI" id="CHEBI:49883"/>
    </cofactor>
</comment>
<name>A0A523QIF7_UNCAE</name>
<keyword evidence="3" id="KW-0004">4Fe-4S</keyword>
<dbReference type="GO" id="GO:0046872">
    <property type="term" value="F:metal ion binding"/>
    <property type="evidence" value="ECO:0007669"/>
    <property type="project" value="UniProtKB-KW"/>
</dbReference>
<dbReference type="PANTHER" id="PTHR30038">
    <property type="entry name" value="ALDEHYDE FERREDOXIN OXIDOREDUCTASE"/>
    <property type="match status" value="1"/>
</dbReference>
<keyword evidence="5" id="KW-0560">Oxidoreductase</keyword>
<accession>A0A523QIF7</accession>
<dbReference type="PANTHER" id="PTHR30038:SF7">
    <property type="entry name" value="TUNGSTEN-CONTAINING GLYCERALDEHYDE-3-PHOSPHATE:FERREDOXIN OXIDOREDUCTASE"/>
    <property type="match status" value="1"/>
</dbReference>
<dbReference type="Gene3D" id="1.10.599.10">
    <property type="entry name" value="Aldehyde Ferredoxin Oxidoreductase Protein, subunit A, domain 3"/>
    <property type="match status" value="1"/>
</dbReference>
<evidence type="ECO:0000256" key="3">
    <source>
        <dbReference type="ARBA" id="ARBA00022485"/>
    </source>
</evidence>
<dbReference type="Pfam" id="PF02730">
    <property type="entry name" value="AFOR_N"/>
    <property type="match status" value="1"/>
</dbReference>
<evidence type="ECO:0000256" key="5">
    <source>
        <dbReference type="ARBA" id="ARBA00023002"/>
    </source>
</evidence>
<proteinExistence type="inferred from homology"/>
<dbReference type="InterPro" id="IPR013983">
    <property type="entry name" value="Ald_Fedxn_OxRdtase_N"/>
</dbReference>
<dbReference type="GO" id="GO:0009055">
    <property type="term" value="F:electron transfer activity"/>
    <property type="evidence" value="ECO:0007669"/>
    <property type="project" value="InterPro"/>
</dbReference>
<dbReference type="AlphaFoldDB" id="A0A523QIF7"/>
<dbReference type="InterPro" id="IPR036021">
    <property type="entry name" value="Tungsten_al_ferr_oxy-like_C"/>
</dbReference>
<sequence length="641" mass="71200">MGYAGKILAIDLSNRKVSEEDVSAQDCFEFIGGQGMNIKILLDQMDPLIDPFSEGNLLSFGTGLLVGTLAPSASRTSISAKSPLTGLLGSTSSGHFWGAKLKSCGYDYLVIRGKSPDPVYIFVDNGKVNILDAKHLWGKDSWDTITTIRNELRNEEVEIACIGVGGEKLVKFAAVENGFYSGWARTGPGAVMGSKNLKAIALRGHKDIAVFDPKGFFDAVNEATDAVVNHPTYKPWRQYGSMLAVDIYYDLGVVTGYNQSEETKEDFIQTMGRENLLKYKKRSMACSGCPLACGQWVEIDEGPYKGLKLKGIDITPTLEFGARYGIRNLAAVAKATELFHRYGIDGTSAVASVAFATELFQKGILSKSDTDGLELNWGDEPLIFELMRKITCREGFGDLLADGPVEMARRIGRDSEHYLTTTRGLETTSRDPRCRFDVWSFGYLVNARGGDHMGVQSPIENLRKSAPEGEYSYEFSAPEKAVAKVDILDDWKEKTFDFKNGTVSIPHMAAWSQDLVNIVNAAGTCIRPPILWSLGPTIYARLLTTLTGIEFSPEDVRKAGERITNIQRIFDFKAGEKRENIKFAPKFYNTPIKGRQLDEDKVNEVLDQYYEVRNWDPTTALPREEKLKELNLDRFAWSKVS</sequence>
<evidence type="ECO:0000256" key="2">
    <source>
        <dbReference type="ARBA" id="ARBA00011032"/>
    </source>
</evidence>
<evidence type="ECO:0000256" key="4">
    <source>
        <dbReference type="ARBA" id="ARBA00022723"/>
    </source>
</evidence>
<evidence type="ECO:0000256" key="8">
    <source>
        <dbReference type="ARBA" id="ARBA00049934"/>
    </source>
</evidence>
<dbReference type="Gene3D" id="1.10.569.10">
    <property type="entry name" value="Aldehyde Ferredoxin Oxidoreductase Protein, subunit A, domain 2"/>
    <property type="match status" value="1"/>
</dbReference>
<keyword evidence="7" id="KW-0411">Iron-sulfur</keyword>
<evidence type="ECO:0000256" key="1">
    <source>
        <dbReference type="ARBA" id="ARBA00001966"/>
    </source>
</evidence>
<dbReference type="GO" id="GO:0051539">
    <property type="term" value="F:4 iron, 4 sulfur cluster binding"/>
    <property type="evidence" value="ECO:0007669"/>
    <property type="project" value="UniProtKB-KW"/>
</dbReference>
<comment type="caution">
    <text evidence="10">The sequence shown here is derived from an EMBL/GenBank/DDBJ whole genome shotgun (WGS) entry which is preliminary data.</text>
</comment>
<comment type="cofactor">
    <cofactor evidence="8">
        <name>tungstopterin</name>
        <dbReference type="ChEBI" id="CHEBI:30402"/>
    </cofactor>
</comment>
<dbReference type="InterPro" id="IPR051919">
    <property type="entry name" value="W-dependent_AOR"/>
</dbReference>
<protein>
    <submittedName>
        <fullName evidence="10">Aldehyde ferredoxin oxidoreductase</fullName>
    </submittedName>
</protein>
<dbReference type="Proteomes" id="UP000320781">
    <property type="component" value="Unassembled WGS sequence"/>
</dbReference>
<feature type="domain" description="Aldehyde ferredoxin oxidoreductase N-terminal" evidence="9">
    <location>
        <begin position="3"/>
        <end position="206"/>
    </location>
</feature>
<dbReference type="Pfam" id="PF01314">
    <property type="entry name" value="AFOR_C"/>
    <property type="match status" value="1"/>
</dbReference>
<organism evidence="10 11">
    <name type="scientific">Aerophobetes bacterium</name>
    <dbReference type="NCBI Taxonomy" id="2030807"/>
    <lineage>
        <taxon>Bacteria</taxon>
        <taxon>Candidatus Aerophobota</taxon>
    </lineage>
</organism>
<dbReference type="GO" id="GO:0016625">
    <property type="term" value="F:oxidoreductase activity, acting on the aldehyde or oxo group of donors, iron-sulfur protein as acceptor"/>
    <property type="evidence" value="ECO:0007669"/>
    <property type="project" value="InterPro"/>
</dbReference>